<dbReference type="OrthoDB" id="428768at2759"/>
<dbReference type="PANTHER" id="PTHR33337">
    <property type="entry name" value="GFA DOMAIN-CONTAINING PROTEIN"/>
    <property type="match status" value="1"/>
</dbReference>
<organism evidence="5 6">
    <name type="scientific">Penicillium atrosanguineum</name>
    <dbReference type="NCBI Taxonomy" id="1132637"/>
    <lineage>
        <taxon>Eukaryota</taxon>
        <taxon>Fungi</taxon>
        <taxon>Dikarya</taxon>
        <taxon>Ascomycota</taxon>
        <taxon>Pezizomycotina</taxon>
        <taxon>Eurotiomycetes</taxon>
        <taxon>Eurotiomycetidae</taxon>
        <taxon>Eurotiales</taxon>
        <taxon>Aspergillaceae</taxon>
        <taxon>Penicillium</taxon>
    </lineage>
</organism>
<dbReference type="Gene3D" id="3.90.1590.10">
    <property type="entry name" value="glutathione-dependent formaldehyde- activating enzyme (gfa)"/>
    <property type="match status" value="1"/>
</dbReference>
<protein>
    <submittedName>
        <fullName evidence="5">Uncharacterized protein</fullName>
    </submittedName>
</protein>
<evidence type="ECO:0000256" key="1">
    <source>
        <dbReference type="ARBA" id="ARBA00005495"/>
    </source>
</evidence>
<dbReference type="Pfam" id="PF04828">
    <property type="entry name" value="GFA"/>
    <property type="match status" value="1"/>
</dbReference>
<evidence type="ECO:0000256" key="2">
    <source>
        <dbReference type="ARBA" id="ARBA00022723"/>
    </source>
</evidence>
<dbReference type="EMBL" id="JAPZBO010000008">
    <property type="protein sequence ID" value="KAJ5308381.1"/>
    <property type="molecule type" value="Genomic_DNA"/>
</dbReference>
<dbReference type="GO" id="GO:0016846">
    <property type="term" value="F:carbon-sulfur lyase activity"/>
    <property type="evidence" value="ECO:0007669"/>
    <property type="project" value="InterPro"/>
</dbReference>
<name>A0A9W9GZF5_9EURO</name>
<keyword evidence="3" id="KW-0862">Zinc</keyword>
<accession>A0A9W9GZF5</accession>
<comment type="similarity">
    <text evidence="1">Belongs to the Gfa family.</text>
</comment>
<comment type="caution">
    <text evidence="5">The sequence shown here is derived from an EMBL/GenBank/DDBJ whole genome shotgun (WGS) entry which is preliminary data.</text>
</comment>
<sequence>MASSTIDKSKPYFPLAGGADDGWSTEDEATATCFCGAVQLSVVSLDSNPALAFRDSNRGSQPTHGPGYVGSFVCNCSDCHKLTASVHATNFTVYDTHLKHLRGRDNLKTYSQSRTVFFKTPDQDNTMTNYFCSTCGSLMYRVGAAFPGMSILRVGSVDDFSLHETKLRPTMEQFTKDRVAWKAPTEGTKQFVEDGLHV</sequence>
<dbReference type="PROSITE" id="PS51891">
    <property type="entry name" value="CENP_V_GFA"/>
    <property type="match status" value="1"/>
</dbReference>
<dbReference type="InterPro" id="IPR011057">
    <property type="entry name" value="Mss4-like_sf"/>
</dbReference>
<dbReference type="PANTHER" id="PTHR33337:SF8">
    <property type="entry name" value="CENP-V_GFA DOMAIN-CONTAINING PROTEIN"/>
    <property type="match status" value="1"/>
</dbReference>
<keyword evidence="2" id="KW-0479">Metal-binding</keyword>
<reference evidence="5" key="2">
    <citation type="journal article" date="2023" name="IMA Fungus">
        <title>Comparative genomic study of the Penicillium genus elucidates a diverse pangenome and 15 lateral gene transfer events.</title>
        <authorList>
            <person name="Petersen C."/>
            <person name="Sorensen T."/>
            <person name="Nielsen M.R."/>
            <person name="Sondergaard T.E."/>
            <person name="Sorensen J.L."/>
            <person name="Fitzpatrick D.A."/>
            <person name="Frisvad J.C."/>
            <person name="Nielsen K.L."/>
        </authorList>
    </citation>
    <scope>NUCLEOTIDE SEQUENCE</scope>
    <source>
        <strain evidence="5">IBT 21472</strain>
    </source>
</reference>
<dbReference type="InterPro" id="IPR006913">
    <property type="entry name" value="CENP-V/GFA"/>
</dbReference>
<evidence type="ECO:0000313" key="6">
    <source>
        <dbReference type="Proteomes" id="UP001147746"/>
    </source>
</evidence>
<dbReference type="SUPFAM" id="SSF51316">
    <property type="entry name" value="Mss4-like"/>
    <property type="match status" value="1"/>
</dbReference>
<evidence type="ECO:0000256" key="3">
    <source>
        <dbReference type="ARBA" id="ARBA00022833"/>
    </source>
</evidence>
<reference evidence="5" key="1">
    <citation type="submission" date="2022-12" db="EMBL/GenBank/DDBJ databases">
        <authorList>
            <person name="Petersen C."/>
        </authorList>
    </citation>
    <scope>NUCLEOTIDE SEQUENCE</scope>
    <source>
        <strain evidence="5">IBT 21472</strain>
    </source>
</reference>
<proteinExistence type="inferred from homology"/>
<evidence type="ECO:0000313" key="5">
    <source>
        <dbReference type="EMBL" id="KAJ5308381.1"/>
    </source>
</evidence>
<evidence type="ECO:0000256" key="4">
    <source>
        <dbReference type="ARBA" id="ARBA00023239"/>
    </source>
</evidence>
<dbReference type="Proteomes" id="UP001147746">
    <property type="component" value="Unassembled WGS sequence"/>
</dbReference>
<keyword evidence="4" id="KW-0456">Lyase</keyword>
<gene>
    <name evidence="5" type="ORF">N7476_009037</name>
</gene>
<dbReference type="GO" id="GO:0046872">
    <property type="term" value="F:metal ion binding"/>
    <property type="evidence" value="ECO:0007669"/>
    <property type="project" value="UniProtKB-KW"/>
</dbReference>
<keyword evidence="6" id="KW-1185">Reference proteome</keyword>
<dbReference type="AlphaFoldDB" id="A0A9W9GZF5"/>